<dbReference type="InterPro" id="IPR021257">
    <property type="entry name" value="DUF2809"/>
</dbReference>
<dbReference type="Proteomes" id="UP000589520">
    <property type="component" value="Unassembled WGS sequence"/>
</dbReference>
<evidence type="ECO:0000256" key="1">
    <source>
        <dbReference type="SAM" id="Phobius"/>
    </source>
</evidence>
<reference evidence="2 3" key="1">
    <citation type="submission" date="2020-07" db="EMBL/GenBank/DDBJ databases">
        <title>Genomic Encyclopedia of Type Strains, Phase IV (KMG-V): Genome sequencing to study the core and pangenomes of soil and plant-associated prokaryotes.</title>
        <authorList>
            <person name="Whitman W."/>
        </authorList>
    </citation>
    <scope>NUCLEOTIDE SEQUENCE [LARGE SCALE GENOMIC DNA]</scope>
    <source>
        <strain evidence="2 3">X4EP2</strain>
    </source>
</reference>
<sequence>MNRRILCATLAACTICTGLVWRLAPLGLPPFLYKYGGSILWAAMVYWVLGILAPHMRSLPLAMIAVTVASCVELFRLIHSPALDAFRLTLTGKLLLGRVFSLRDIAAYGLAIAATAIVDASVIKHKLSALNRSTSRSV</sequence>
<keyword evidence="1" id="KW-1133">Transmembrane helix</keyword>
<dbReference type="Pfam" id="PF10990">
    <property type="entry name" value="DUF2809"/>
    <property type="match status" value="1"/>
</dbReference>
<evidence type="ECO:0008006" key="4">
    <source>
        <dbReference type="Google" id="ProtNLM"/>
    </source>
</evidence>
<evidence type="ECO:0000313" key="2">
    <source>
        <dbReference type="EMBL" id="NYF78531.1"/>
    </source>
</evidence>
<evidence type="ECO:0000313" key="3">
    <source>
        <dbReference type="Proteomes" id="UP000589520"/>
    </source>
</evidence>
<keyword evidence="3" id="KW-1185">Reference proteome</keyword>
<gene>
    <name evidence="2" type="ORF">HDF17_000818</name>
</gene>
<proteinExistence type="predicted"/>
<accession>A0A7Y9PG44</accession>
<comment type="caution">
    <text evidence="2">The sequence shown here is derived from an EMBL/GenBank/DDBJ whole genome shotgun (WGS) entry which is preliminary data.</text>
</comment>
<name>A0A7Y9PG44_9BACT</name>
<keyword evidence="1" id="KW-0472">Membrane</keyword>
<dbReference type="EMBL" id="JACCCW010000001">
    <property type="protein sequence ID" value="NYF78531.1"/>
    <property type="molecule type" value="Genomic_DNA"/>
</dbReference>
<protein>
    <recommendedName>
        <fullName evidence="4">DUF2809 domain-containing protein</fullName>
    </recommendedName>
</protein>
<feature type="transmembrane region" description="Helical" evidence="1">
    <location>
        <begin position="32"/>
        <end position="52"/>
    </location>
</feature>
<organism evidence="2 3">
    <name type="scientific">Granulicella arctica</name>
    <dbReference type="NCBI Taxonomy" id="940613"/>
    <lineage>
        <taxon>Bacteria</taxon>
        <taxon>Pseudomonadati</taxon>
        <taxon>Acidobacteriota</taxon>
        <taxon>Terriglobia</taxon>
        <taxon>Terriglobales</taxon>
        <taxon>Acidobacteriaceae</taxon>
        <taxon>Granulicella</taxon>
    </lineage>
</organism>
<dbReference type="RefSeq" id="WP_179488010.1">
    <property type="nucleotide sequence ID" value="NZ_JACCCW010000001.1"/>
</dbReference>
<keyword evidence="1" id="KW-0812">Transmembrane</keyword>
<dbReference type="AlphaFoldDB" id="A0A7Y9PG44"/>